<dbReference type="Proteomes" id="UP000316714">
    <property type="component" value="Unassembled WGS sequence"/>
</dbReference>
<evidence type="ECO:0000313" key="3">
    <source>
        <dbReference type="Proteomes" id="UP000316714"/>
    </source>
</evidence>
<evidence type="ECO:0000256" key="1">
    <source>
        <dbReference type="SAM" id="MobiDB-lite"/>
    </source>
</evidence>
<proteinExistence type="predicted"/>
<gene>
    <name evidence="2" type="ORF">KOR34_24370</name>
</gene>
<keyword evidence="3" id="KW-1185">Reference proteome</keyword>
<protein>
    <submittedName>
        <fullName evidence="2">Uncharacterized protein</fullName>
    </submittedName>
</protein>
<feature type="region of interest" description="Disordered" evidence="1">
    <location>
        <begin position="1"/>
        <end position="27"/>
    </location>
</feature>
<reference evidence="2 3" key="1">
    <citation type="submission" date="2019-02" db="EMBL/GenBank/DDBJ databases">
        <title>Deep-cultivation of Planctomycetes and their phenomic and genomic characterization uncovers novel biology.</title>
        <authorList>
            <person name="Wiegand S."/>
            <person name="Jogler M."/>
            <person name="Boedeker C."/>
            <person name="Pinto D."/>
            <person name="Vollmers J."/>
            <person name="Rivas-Marin E."/>
            <person name="Kohn T."/>
            <person name="Peeters S.H."/>
            <person name="Heuer A."/>
            <person name="Rast P."/>
            <person name="Oberbeckmann S."/>
            <person name="Bunk B."/>
            <person name="Jeske O."/>
            <person name="Meyerdierks A."/>
            <person name="Storesund J.E."/>
            <person name="Kallscheuer N."/>
            <person name="Luecker S."/>
            <person name="Lage O.M."/>
            <person name="Pohl T."/>
            <person name="Merkel B.J."/>
            <person name="Hornburger P."/>
            <person name="Mueller R.-W."/>
            <person name="Bruemmer F."/>
            <person name="Labrenz M."/>
            <person name="Spormann A.M."/>
            <person name="Op Den Camp H."/>
            <person name="Overmann J."/>
            <person name="Amann R."/>
            <person name="Jetten M.S.M."/>
            <person name="Mascher T."/>
            <person name="Medema M.H."/>
            <person name="Devos D.P."/>
            <person name="Kaster A.-K."/>
            <person name="Ovreas L."/>
            <person name="Rohde M."/>
            <person name="Galperin M.Y."/>
            <person name="Jogler C."/>
        </authorList>
    </citation>
    <scope>NUCLEOTIDE SEQUENCE [LARGE SCALE GENOMIC DNA]</scope>
    <source>
        <strain evidence="2 3">KOR34</strain>
    </source>
</reference>
<sequence>MTHDKSKPGSETDEYGQPIPKGEPTPSEIRAAAAAIRKRWVEKVERERPTQPPQEWEPVTIEFVAVPPDDE</sequence>
<name>A0A5C5VI95_9BACT</name>
<evidence type="ECO:0000313" key="2">
    <source>
        <dbReference type="EMBL" id="TWT37485.1"/>
    </source>
</evidence>
<dbReference type="RefSeq" id="WP_146564820.1">
    <property type="nucleotide sequence ID" value="NZ_SIHJ01000001.1"/>
</dbReference>
<feature type="compositionally biased region" description="Basic and acidic residues" evidence="1">
    <location>
        <begin position="1"/>
        <end position="10"/>
    </location>
</feature>
<organism evidence="2 3">
    <name type="scientific">Posidoniimonas corsicana</name>
    <dbReference type="NCBI Taxonomy" id="1938618"/>
    <lineage>
        <taxon>Bacteria</taxon>
        <taxon>Pseudomonadati</taxon>
        <taxon>Planctomycetota</taxon>
        <taxon>Planctomycetia</taxon>
        <taxon>Pirellulales</taxon>
        <taxon>Lacipirellulaceae</taxon>
        <taxon>Posidoniimonas</taxon>
    </lineage>
</organism>
<dbReference type="EMBL" id="SIHJ01000001">
    <property type="protein sequence ID" value="TWT37485.1"/>
    <property type="molecule type" value="Genomic_DNA"/>
</dbReference>
<comment type="caution">
    <text evidence="2">The sequence shown here is derived from an EMBL/GenBank/DDBJ whole genome shotgun (WGS) entry which is preliminary data.</text>
</comment>
<accession>A0A5C5VI95</accession>
<dbReference type="AlphaFoldDB" id="A0A5C5VI95"/>